<keyword evidence="2" id="KW-1185">Reference proteome</keyword>
<proteinExistence type="predicted"/>
<sequence length="235" mass="25620">MSQSLPGFSPLPNHSDCRVVSGPALVAARLLELHSSLDEALLKDVNEHGFRARREATASHPPTAAGTYHWIGSVFALRSNLTLRDWTKQDLRNCPFIVSPDKAVAIAVMTGDSDTGLVAGRPTNQAQKGAVIRQAVANNRQSELFDGTLVSAELARSGEGTQLWILLYHAGVGEDGKEELRAELSFPSRFERKQIVGWRERIVLSAIRPDGETDVRHDVPTAPIDVPVERRTGTA</sequence>
<evidence type="ECO:0000313" key="2">
    <source>
        <dbReference type="Proteomes" id="UP000054770"/>
    </source>
</evidence>
<comment type="caution">
    <text evidence="1">The sequence shown here is derived from an EMBL/GenBank/DDBJ whole genome shotgun (WGS) entry which is preliminary data.</text>
</comment>
<dbReference type="AlphaFoldDB" id="A0A158J1J9"/>
<accession>A0A158J1J9</accession>
<reference evidence="1" key="1">
    <citation type="submission" date="2016-01" db="EMBL/GenBank/DDBJ databases">
        <authorList>
            <person name="Peeters C."/>
        </authorList>
    </citation>
    <scope>NUCLEOTIDE SEQUENCE [LARGE SCALE GENOMIC DNA]</scope>
    <source>
        <strain evidence="1">LMG 22940</strain>
    </source>
</reference>
<dbReference type="Proteomes" id="UP000054770">
    <property type="component" value="Unassembled WGS sequence"/>
</dbReference>
<dbReference type="EMBL" id="FCON02000032">
    <property type="protein sequence ID" value="SAL62239.1"/>
    <property type="molecule type" value="Genomic_DNA"/>
</dbReference>
<gene>
    <name evidence="1" type="ORF">AWB68_03269</name>
</gene>
<evidence type="ECO:0000313" key="1">
    <source>
        <dbReference type="EMBL" id="SAL62239.1"/>
    </source>
</evidence>
<protein>
    <submittedName>
        <fullName evidence="1">Uncharacterized protein</fullName>
    </submittedName>
</protein>
<organism evidence="1 2">
    <name type="scientific">Caballeronia choica</name>
    <dbReference type="NCBI Taxonomy" id="326476"/>
    <lineage>
        <taxon>Bacteria</taxon>
        <taxon>Pseudomonadati</taxon>
        <taxon>Pseudomonadota</taxon>
        <taxon>Betaproteobacteria</taxon>
        <taxon>Burkholderiales</taxon>
        <taxon>Burkholderiaceae</taxon>
        <taxon>Caballeronia</taxon>
    </lineage>
</organism>
<name>A0A158J1J9_9BURK</name>